<evidence type="ECO:0000313" key="1">
    <source>
        <dbReference type="EMBL" id="DAF65218.1"/>
    </source>
</evidence>
<name>A0A8S5TQ00_9CAUD</name>
<sequence length="79" mass="9156">MAEEKKEKVTLPFNFRVNQCRNYIRLAINTATSEYGLDGAVISLIIESLLEDEYREQVAFMAEQTDAIVEEIRNKDKEN</sequence>
<dbReference type="EMBL" id="BK032876">
    <property type="protein sequence ID" value="DAF65218.1"/>
    <property type="molecule type" value="Genomic_DNA"/>
</dbReference>
<protein>
    <submittedName>
        <fullName evidence="1">Uncharacterized protein</fullName>
    </submittedName>
</protein>
<organism evidence="1">
    <name type="scientific">Myoviridae sp. ctCXW4</name>
    <dbReference type="NCBI Taxonomy" id="2827669"/>
    <lineage>
        <taxon>Viruses</taxon>
        <taxon>Duplodnaviria</taxon>
        <taxon>Heunggongvirae</taxon>
        <taxon>Uroviricota</taxon>
        <taxon>Caudoviricetes</taxon>
    </lineage>
</organism>
<proteinExistence type="predicted"/>
<accession>A0A8S5TQ00</accession>
<reference evidence="1" key="1">
    <citation type="journal article" date="2021" name="Proc. Natl. Acad. Sci. U.S.A.">
        <title>A Catalog of Tens of Thousands of Viruses from Human Metagenomes Reveals Hidden Associations with Chronic Diseases.</title>
        <authorList>
            <person name="Tisza M.J."/>
            <person name="Buck C.B."/>
        </authorList>
    </citation>
    <scope>NUCLEOTIDE SEQUENCE</scope>
    <source>
        <strain evidence="1">CtCXW4</strain>
    </source>
</reference>